<organism evidence="1 2">
    <name type="scientific">Archaeoglobus sulfaticallidus PM70-1</name>
    <dbReference type="NCBI Taxonomy" id="387631"/>
    <lineage>
        <taxon>Archaea</taxon>
        <taxon>Methanobacteriati</taxon>
        <taxon>Methanobacteriota</taxon>
        <taxon>Archaeoglobi</taxon>
        <taxon>Archaeoglobales</taxon>
        <taxon>Archaeoglobaceae</taxon>
        <taxon>Archaeoglobus</taxon>
    </lineage>
</organism>
<reference evidence="1 2" key="1">
    <citation type="journal article" date="2013" name="Genome Announc.">
        <title>Complete Genome Sequence of the Thermophilic and Facultatively Chemolithoautotrophic Sulfate Reducer Archaeoglobus sulfaticallidus Strain PM70-1T.</title>
        <authorList>
            <person name="Stokke R."/>
            <person name="Hocking W.P."/>
            <person name="Steinsbu B.O."/>
            <person name="Steen I.H."/>
        </authorList>
    </citation>
    <scope>NUCLEOTIDE SEQUENCE [LARGE SCALE GENOMIC DNA]</scope>
    <source>
        <strain evidence="1">PM70-1</strain>
    </source>
</reference>
<gene>
    <name evidence="1" type="ORF">Asulf_01549</name>
</gene>
<dbReference type="InterPro" id="IPR007417">
    <property type="entry name" value="DUF473"/>
</dbReference>
<dbReference type="OrthoDB" id="49941at2157"/>
<proteinExistence type="predicted"/>
<evidence type="ECO:0008006" key="3">
    <source>
        <dbReference type="Google" id="ProtNLM"/>
    </source>
</evidence>
<dbReference type="GeneID" id="15393184"/>
<sequence>MRCFVFTGISRVIIEDVIKGMVKTIELRSAHNVATALKANVGNCVFLTPTRLYDLSRGVSGLVAEVTGKEVISHSIFLSTDRFMDESEMTVVKLRLKPKCIGRILNVLNAGILDSTEAEVIEMSYYDAK</sequence>
<dbReference type="Proteomes" id="UP000013307">
    <property type="component" value="Chromosome"/>
</dbReference>
<dbReference type="eggNOG" id="arCOG04420">
    <property type="taxonomic scope" value="Archaea"/>
</dbReference>
<dbReference type="RefSeq" id="WP_015591124.1">
    <property type="nucleotide sequence ID" value="NC_021169.1"/>
</dbReference>
<name>N0BLV8_9EURY</name>
<dbReference type="Pfam" id="PF04322">
    <property type="entry name" value="DUF473"/>
    <property type="match status" value="1"/>
</dbReference>
<dbReference type="AlphaFoldDB" id="N0BLV8"/>
<accession>N0BLV8</accession>
<keyword evidence="2" id="KW-1185">Reference proteome</keyword>
<dbReference type="HOGENOM" id="CLU_144580_1_0_2"/>
<dbReference type="KEGG" id="ast:Asulf_01549"/>
<protein>
    <recommendedName>
        <fullName evidence="3">DUF473 domain-containing protein</fullName>
    </recommendedName>
</protein>
<dbReference type="STRING" id="387631.Asulf_01549"/>
<dbReference type="EMBL" id="CP005290">
    <property type="protein sequence ID" value="AGK61526.1"/>
    <property type="molecule type" value="Genomic_DNA"/>
</dbReference>
<evidence type="ECO:0000313" key="2">
    <source>
        <dbReference type="Proteomes" id="UP000013307"/>
    </source>
</evidence>
<evidence type="ECO:0000313" key="1">
    <source>
        <dbReference type="EMBL" id="AGK61526.1"/>
    </source>
</evidence>